<reference evidence="2" key="1">
    <citation type="submission" date="2015-08" db="EMBL/GenBank/DDBJ databases">
        <authorList>
            <person name="Babu N.S."/>
            <person name="Beckwith C.J."/>
            <person name="Beseler K.G."/>
            <person name="Brison A."/>
            <person name="Carone J.V."/>
            <person name="Caskin T.P."/>
            <person name="Diamond M."/>
            <person name="Durham M.E."/>
            <person name="Foxe J.M."/>
            <person name="Go M."/>
            <person name="Henderson B.A."/>
            <person name="Jones I.B."/>
            <person name="McGettigan J.A."/>
            <person name="Micheletti S.J."/>
            <person name="Nasrallah M.E."/>
            <person name="Ortiz D."/>
            <person name="Piller C.R."/>
            <person name="Privatt S.R."/>
            <person name="Schneider S.L."/>
            <person name="Sharp S."/>
            <person name="Smith T.C."/>
            <person name="Stanton J.D."/>
            <person name="Ullery H.E."/>
            <person name="Wilson R.J."/>
            <person name="Serrano M.G."/>
            <person name="Buck G."/>
            <person name="Lee V."/>
            <person name="Wang Y."/>
            <person name="Carvalho R."/>
            <person name="Voegtly L."/>
            <person name="Shi R."/>
            <person name="Duckworth R."/>
            <person name="Johnson A."/>
            <person name="Loviza R."/>
            <person name="Walstead R."/>
            <person name="Shah Z."/>
            <person name="Kiflezghi M."/>
            <person name="Wade K."/>
            <person name="Ball S.L."/>
            <person name="Bradley K.W."/>
            <person name="Asai D.J."/>
            <person name="Bowman C.A."/>
            <person name="Russell D.A."/>
            <person name="Pope W.H."/>
            <person name="Jacobs-Sera D."/>
            <person name="Hendrix R.W."/>
            <person name="Hatfull G.F."/>
        </authorList>
    </citation>
    <scope>NUCLEOTIDE SEQUENCE</scope>
</reference>
<sequence>MLGAGGYVMARNRRTAALAVAALVAAGLGAVGYRALAQPEPEPGPADGPVSAGATSSPRDTESSGYDTSVFPGPDNTGVPPGTELEPYAGPCTLIETVVLSGVDATGVCPAIVVQAPGVRIEGSRVPRVESTATQVDPTFSVEVVDSEVVAGGWIGGAVWGSNLTVRRVEVTGGQHSVHCGTNCVVEDSWLHDQFNPDGEAAHNNAFITNGGTDMVVRHNTLHCTPTLNATGGGCTADLSLFGDFEPVGDVLVEDNLFKANGDSISFCAYGGDAPGKPFPEATGIVFRGNVFERGDNDMCGVYGPVTSFNAASAGNAWQDNTWDDGTPLTP</sequence>
<accession>A0A2P2C4U1</accession>
<feature type="compositionally biased region" description="Polar residues" evidence="1">
    <location>
        <begin position="53"/>
        <end position="67"/>
    </location>
</feature>
<proteinExistence type="predicted"/>
<dbReference type="InterPro" id="IPR012334">
    <property type="entry name" value="Pectin_lyas_fold"/>
</dbReference>
<gene>
    <name evidence="2" type="ORF">NOCA1120336</name>
</gene>
<evidence type="ECO:0000313" key="2">
    <source>
        <dbReference type="EMBL" id="CUR57033.1"/>
    </source>
</evidence>
<dbReference type="Gene3D" id="2.160.20.10">
    <property type="entry name" value="Single-stranded right-handed beta-helix, Pectin lyase-like"/>
    <property type="match status" value="1"/>
</dbReference>
<dbReference type="InterPro" id="IPR011050">
    <property type="entry name" value="Pectin_lyase_fold/virulence"/>
</dbReference>
<dbReference type="AlphaFoldDB" id="A0A2P2C4U1"/>
<dbReference type="EMBL" id="CZKB01000004">
    <property type="protein sequence ID" value="CUR57033.1"/>
    <property type="molecule type" value="Genomic_DNA"/>
</dbReference>
<evidence type="ECO:0000256" key="1">
    <source>
        <dbReference type="SAM" id="MobiDB-lite"/>
    </source>
</evidence>
<organism evidence="2">
    <name type="scientific">metagenome</name>
    <dbReference type="NCBI Taxonomy" id="256318"/>
    <lineage>
        <taxon>unclassified sequences</taxon>
        <taxon>metagenomes</taxon>
    </lineage>
</organism>
<evidence type="ECO:0008006" key="3">
    <source>
        <dbReference type="Google" id="ProtNLM"/>
    </source>
</evidence>
<dbReference type="SUPFAM" id="SSF51126">
    <property type="entry name" value="Pectin lyase-like"/>
    <property type="match status" value="1"/>
</dbReference>
<feature type="region of interest" description="Disordered" evidence="1">
    <location>
        <begin position="38"/>
        <end position="85"/>
    </location>
</feature>
<protein>
    <recommendedName>
        <fullName evidence="3">Right handed beta helix domain-containing protein</fullName>
    </recommendedName>
</protein>
<name>A0A2P2C4U1_9ZZZZ</name>